<dbReference type="InterPro" id="IPR042098">
    <property type="entry name" value="TauD-like_sf"/>
</dbReference>
<organism evidence="3 4">
    <name type="scientific">Corallococcus llansteffanensis</name>
    <dbReference type="NCBI Taxonomy" id="2316731"/>
    <lineage>
        <taxon>Bacteria</taxon>
        <taxon>Pseudomonadati</taxon>
        <taxon>Myxococcota</taxon>
        <taxon>Myxococcia</taxon>
        <taxon>Myxococcales</taxon>
        <taxon>Cystobacterineae</taxon>
        <taxon>Myxococcaceae</taxon>
        <taxon>Corallococcus</taxon>
    </lineage>
</organism>
<accession>A0A3A8NXP7</accession>
<evidence type="ECO:0000259" key="2">
    <source>
        <dbReference type="Pfam" id="PF02668"/>
    </source>
</evidence>
<dbReference type="GO" id="GO:0016706">
    <property type="term" value="F:2-oxoglutarate-dependent dioxygenase activity"/>
    <property type="evidence" value="ECO:0007669"/>
    <property type="project" value="UniProtKB-ARBA"/>
</dbReference>
<evidence type="ECO:0000256" key="1">
    <source>
        <dbReference type="ARBA" id="ARBA00023002"/>
    </source>
</evidence>
<gene>
    <name evidence="3" type="ORF">D7V93_35865</name>
</gene>
<comment type="caution">
    <text evidence="3">The sequence shown here is derived from an EMBL/GenBank/DDBJ whole genome shotgun (WGS) entry which is preliminary data.</text>
</comment>
<dbReference type="SUPFAM" id="SSF51197">
    <property type="entry name" value="Clavaminate synthase-like"/>
    <property type="match status" value="1"/>
</dbReference>
<proteinExistence type="predicted"/>
<keyword evidence="4" id="KW-1185">Reference proteome</keyword>
<dbReference type="Gene3D" id="3.60.130.10">
    <property type="entry name" value="Clavaminate synthase-like"/>
    <property type="match status" value="1"/>
</dbReference>
<dbReference type="AlphaFoldDB" id="A0A3A8NXP7"/>
<dbReference type="InterPro" id="IPR003819">
    <property type="entry name" value="TauD/TfdA-like"/>
</dbReference>
<evidence type="ECO:0000313" key="3">
    <source>
        <dbReference type="EMBL" id="RKH44902.1"/>
    </source>
</evidence>
<dbReference type="Pfam" id="PF02668">
    <property type="entry name" value="TauD"/>
    <property type="match status" value="1"/>
</dbReference>
<sequence>MARHAGPAHLADAPTLVRHDRTGEPTWFNQLQFHPPSCLVARTREALLHLLSRPESFPRNVVFADDGSTPGDDTVAHIGEVLQRESVGVTLARGEVLVVDNMLVAHSRCPYVGERKVFVAPADSVREQHLPCSARERPEAHRHPCSL</sequence>
<dbReference type="Proteomes" id="UP000272888">
    <property type="component" value="Unassembled WGS sequence"/>
</dbReference>
<dbReference type="EMBL" id="RAWB01000589">
    <property type="protein sequence ID" value="RKH44902.1"/>
    <property type="molecule type" value="Genomic_DNA"/>
</dbReference>
<protein>
    <recommendedName>
        <fullName evidence="2">TauD/TfdA-like domain-containing protein</fullName>
    </recommendedName>
</protein>
<reference evidence="4" key="1">
    <citation type="submission" date="2018-09" db="EMBL/GenBank/DDBJ databases">
        <authorList>
            <person name="Livingstone P.G."/>
            <person name="Whitworth D.E."/>
        </authorList>
    </citation>
    <scope>NUCLEOTIDE SEQUENCE [LARGE SCALE GENOMIC DNA]</scope>
    <source>
        <strain evidence="4">CA051B</strain>
    </source>
</reference>
<keyword evidence="1" id="KW-0560">Oxidoreductase</keyword>
<evidence type="ECO:0000313" key="4">
    <source>
        <dbReference type="Proteomes" id="UP000272888"/>
    </source>
</evidence>
<name>A0A3A8NXP7_9BACT</name>
<feature type="domain" description="TauD/TfdA-like" evidence="2">
    <location>
        <begin position="12"/>
        <end position="118"/>
    </location>
</feature>